<dbReference type="OMA" id="RERPHRM"/>
<evidence type="ECO:0000313" key="1">
    <source>
        <dbReference type="EMBL" id="EKD21643.1"/>
    </source>
</evidence>
<dbReference type="HOGENOM" id="CLU_1138194_0_0_1"/>
<dbReference type="PANTHER" id="PTHR32046">
    <property type="entry name" value="G DOMAIN-CONTAINING PROTEIN"/>
    <property type="match status" value="1"/>
</dbReference>
<accession>K1XMD3</accession>
<gene>
    <name evidence="1" type="ORF">MBM_00756</name>
</gene>
<protein>
    <submittedName>
        <fullName evidence="1">Aaa ATPase domain containing protein</fullName>
    </submittedName>
</protein>
<proteinExistence type="predicted"/>
<dbReference type="OrthoDB" id="8954335at2759"/>
<evidence type="ECO:0000313" key="2">
    <source>
        <dbReference type="Proteomes" id="UP000006753"/>
    </source>
</evidence>
<keyword evidence="2" id="KW-1185">Reference proteome</keyword>
<dbReference type="InParanoid" id="K1XMD3"/>
<dbReference type="EMBL" id="JH921428">
    <property type="protein sequence ID" value="EKD21643.1"/>
    <property type="molecule type" value="Genomic_DNA"/>
</dbReference>
<dbReference type="KEGG" id="mbe:MBM_00756"/>
<dbReference type="AlphaFoldDB" id="K1XMD3"/>
<organism evidence="1 2">
    <name type="scientific">Marssonina brunnea f. sp. multigermtubi (strain MB_m1)</name>
    <name type="common">Marssonina leaf spot fungus</name>
    <dbReference type="NCBI Taxonomy" id="1072389"/>
    <lineage>
        <taxon>Eukaryota</taxon>
        <taxon>Fungi</taxon>
        <taxon>Dikarya</taxon>
        <taxon>Ascomycota</taxon>
        <taxon>Pezizomycotina</taxon>
        <taxon>Leotiomycetes</taxon>
        <taxon>Helotiales</taxon>
        <taxon>Drepanopezizaceae</taxon>
        <taxon>Drepanopeziza</taxon>
    </lineage>
</organism>
<dbReference type="Proteomes" id="UP000006753">
    <property type="component" value="Unassembled WGS sequence"/>
</dbReference>
<dbReference type="eggNOG" id="ENOG502QQZ0">
    <property type="taxonomic scope" value="Eukaryota"/>
</dbReference>
<reference evidence="1 2" key="1">
    <citation type="journal article" date="2012" name="BMC Genomics">
        <title>Sequencing the genome of Marssonina brunnea reveals fungus-poplar co-evolution.</title>
        <authorList>
            <person name="Zhu S."/>
            <person name="Cao Y.-Z."/>
            <person name="Jiang C."/>
            <person name="Tan B.-Y."/>
            <person name="Wang Z."/>
            <person name="Feng S."/>
            <person name="Zhang L."/>
            <person name="Su X.-H."/>
            <person name="Brejova B."/>
            <person name="Vinar T."/>
            <person name="Xu M."/>
            <person name="Wang M.-X."/>
            <person name="Zhang S.-G."/>
            <person name="Huang M.-R."/>
            <person name="Wu R."/>
            <person name="Zhou Y."/>
        </authorList>
    </citation>
    <scope>NUCLEOTIDE SEQUENCE [LARGE SCALE GENOMIC DNA]</scope>
    <source>
        <strain evidence="1 2">MB_m1</strain>
    </source>
</reference>
<sequence length="244" mass="27082">MHVMYELEEKTVTVIDSEIHKRLRKNAPETTLKQTAIRELQALGHENKLEYEKIQQAAAQFGMFLKENSLSPINDATVACIDFLIAAEQEKIQAEGNDIKLEDLEGRTIPIPCTPEQIATLESDMEESNSSYKPLDEAGVGQVVDQLYALKHFGKNLRNVKNVTAQAHQATYRERPHRMPRIQSSSSRNLLRNVFPETPSHQPSSSEPGQIEAQASRGNVLVRHLAPSLGSKAASGIGGWFGAK</sequence>
<name>K1XMD3_MARBU</name>
<dbReference type="PANTHER" id="PTHR32046:SF11">
    <property type="entry name" value="IMMUNE-ASSOCIATED NUCLEOTIDE-BINDING PROTEIN 10-LIKE"/>
    <property type="match status" value="1"/>
</dbReference>